<gene>
    <name evidence="2" type="ORF">QWI16_13810</name>
</gene>
<dbReference type="RefSeq" id="WP_302714021.1">
    <property type="nucleotide sequence ID" value="NZ_JAULRT010000060.1"/>
</dbReference>
<dbReference type="EMBL" id="JAULRT010000060">
    <property type="protein sequence ID" value="MDO3383252.1"/>
    <property type="molecule type" value="Genomic_DNA"/>
</dbReference>
<keyword evidence="3" id="KW-1185">Reference proteome</keyword>
<keyword evidence="1" id="KW-0732">Signal</keyword>
<evidence type="ECO:0000313" key="3">
    <source>
        <dbReference type="Proteomes" id="UP001168380"/>
    </source>
</evidence>
<comment type="caution">
    <text evidence="2">The sequence shown here is derived from an EMBL/GenBank/DDBJ whole genome shotgun (WGS) entry which is preliminary data.</text>
</comment>
<dbReference type="PROSITE" id="PS51257">
    <property type="entry name" value="PROKAR_LIPOPROTEIN"/>
    <property type="match status" value="1"/>
</dbReference>
<proteinExistence type="predicted"/>
<feature type="chain" id="PRO_5045330662" evidence="1">
    <location>
        <begin position="26"/>
        <end position="512"/>
    </location>
</feature>
<organism evidence="2 3">
    <name type="scientific">Gilvimarinus algae</name>
    <dbReference type="NCBI Taxonomy" id="3058037"/>
    <lineage>
        <taxon>Bacteria</taxon>
        <taxon>Pseudomonadati</taxon>
        <taxon>Pseudomonadota</taxon>
        <taxon>Gammaproteobacteria</taxon>
        <taxon>Cellvibrionales</taxon>
        <taxon>Cellvibrionaceae</taxon>
        <taxon>Gilvimarinus</taxon>
    </lineage>
</organism>
<reference evidence="2" key="1">
    <citation type="submission" date="2023-07" db="EMBL/GenBank/DDBJ databases">
        <title>Gilvimarinus algae sp. nov., isolated from the surface of Kelp.</title>
        <authorList>
            <person name="Sun Y.Y."/>
            <person name="Gong Y."/>
            <person name="Du Z.J."/>
        </authorList>
    </citation>
    <scope>NUCLEOTIDE SEQUENCE</scope>
    <source>
        <strain evidence="2">SDUM040014</strain>
    </source>
</reference>
<dbReference type="Proteomes" id="UP001168380">
    <property type="component" value="Unassembled WGS sequence"/>
</dbReference>
<feature type="signal peptide" evidence="1">
    <location>
        <begin position="1"/>
        <end position="25"/>
    </location>
</feature>
<evidence type="ECO:0000313" key="2">
    <source>
        <dbReference type="EMBL" id="MDO3383252.1"/>
    </source>
</evidence>
<protein>
    <submittedName>
        <fullName evidence="2">Uncharacterized protein</fullName>
    </submittedName>
</protein>
<name>A0ABT8TGN1_9GAMM</name>
<evidence type="ECO:0000256" key="1">
    <source>
        <dbReference type="SAM" id="SignalP"/>
    </source>
</evidence>
<accession>A0ABT8TGN1</accession>
<sequence length="512" mass="55780">MNTYKTIKMTALAITIAAACSWANAQNSVLFESHTLPDAVVFEPTDIMGLDAEVDLIISGPEGYYERFSFSAGGPIEFVPAALAGDNLPDGTYRYELRIMGVPGMSRDRNSDQPVTIEPIEGGFGSFSIQGGQLVTSNVAEAPYKGSSFRASKVVGEERGELVAEEQTFVSDVEVQGSLCVGVDCTTSENFGFDTIRLKENNLRIKFDDTSNSGSFPNHDWQLTANETSNGGMNKFSIDNTTTGRTPFTVEGNAPNNTLYIADEGRIGIRTTTPVVPVHMTDGNTPAVRLEQDGSSGFAAQTWDVAGNETNFFIRDVTNSSKLPFKIRPGAPTNSFFIDTDGDVGVGTDSPDAKFEVSSVASFNFFRLTATQASPNSSVDFTFTDAGADGQLRINIVDADAQEFALDADGNLTISGTLTANGSTFPDYVFADDYVLMPLNEVKKFIQKNRHLPNVPSAKEIEKDGLNMTDMQKLIMEKVEELTLYTIQQQEAIEEQRKLIAELRKEIESMRQ</sequence>